<evidence type="ECO:0000313" key="2">
    <source>
        <dbReference type="Proteomes" id="UP001054837"/>
    </source>
</evidence>
<comment type="caution">
    <text evidence="1">The sequence shown here is derived from an EMBL/GenBank/DDBJ whole genome shotgun (WGS) entry which is preliminary data.</text>
</comment>
<organism evidence="1 2">
    <name type="scientific">Caerostris darwini</name>
    <dbReference type="NCBI Taxonomy" id="1538125"/>
    <lineage>
        <taxon>Eukaryota</taxon>
        <taxon>Metazoa</taxon>
        <taxon>Ecdysozoa</taxon>
        <taxon>Arthropoda</taxon>
        <taxon>Chelicerata</taxon>
        <taxon>Arachnida</taxon>
        <taxon>Araneae</taxon>
        <taxon>Araneomorphae</taxon>
        <taxon>Entelegynae</taxon>
        <taxon>Araneoidea</taxon>
        <taxon>Araneidae</taxon>
        <taxon>Caerostris</taxon>
    </lineage>
</organism>
<protein>
    <recommendedName>
        <fullName evidence="3">FAD-binding domain-containing protein</fullName>
    </recommendedName>
</protein>
<evidence type="ECO:0000313" key="1">
    <source>
        <dbReference type="EMBL" id="GIY75565.1"/>
    </source>
</evidence>
<accession>A0AAV4VYK9</accession>
<keyword evidence="2" id="KW-1185">Reference proteome</keyword>
<evidence type="ECO:0008006" key="3">
    <source>
        <dbReference type="Google" id="ProtNLM"/>
    </source>
</evidence>
<proteinExistence type="predicted"/>
<sequence>MTRNKFLISYQSALDLHGAYQMLLHNLLPRKRFFLGNLQNYRSSINSVERREKPLLIGDASHIAPKDSAGLGLPIARDVFQNFNSEKREPRRGSVLGRCNYHWVTLHLPARC</sequence>
<dbReference type="EMBL" id="BPLQ01013878">
    <property type="protein sequence ID" value="GIY75565.1"/>
    <property type="molecule type" value="Genomic_DNA"/>
</dbReference>
<reference evidence="1 2" key="1">
    <citation type="submission" date="2021-06" db="EMBL/GenBank/DDBJ databases">
        <title>Caerostris darwini draft genome.</title>
        <authorList>
            <person name="Kono N."/>
            <person name="Arakawa K."/>
        </authorList>
    </citation>
    <scope>NUCLEOTIDE SEQUENCE [LARGE SCALE GENOMIC DNA]</scope>
</reference>
<name>A0AAV4VYK9_9ARAC</name>
<dbReference type="Proteomes" id="UP001054837">
    <property type="component" value="Unassembled WGS sequence"/>
</dbReference>
<dbReference type="AlphaFoldDB" id="A0AAV4VYK9"/>
<gene>
    <name evidence="1" type="ORF">CDAR_175191</name>
</gene>